<accession>A0A0F9UQ27</accession>
<keyword evidence="1" id="KW-0175">Coiled coil</keyword>
<gene>
    <name evidence="2" type="ORF">LCGC14_0195820</name>
</gene>
<comment type="caution">
    <text evidence="2">The sequence shown here is derived from an EMBL/GenBank/DDBJ whole genome shotgun (WGS) entry which is preliminary data.</text>
</comment>
<name>A0A0F9UQ27_9ZZZZ</name>
<dbReference type="EMBL" id="LAZR01000084">
    <property type="protein sequence ID" value="KKN93749.1"/>
    <property type="molecule type" value="Genomic_DNA"/>
</dbReference>
<reference evidence="2" key="1">
    <citation type="journal article" date="2015" name="Nature">
        <title>Complex archaea that bridge the gap between prokaryotes and eukaryotes.</title>
        <authorList>
            <person name="Spang A."/>
            <person name="Saw J.H."/>
            <person name="Jorgensen S.L."/>
            <person name="Zaremba-Niedzwiedzka K."/>
            <person name="Martijn J."/>
            <person name="Lind A.E."/>
            <person name="van Eijk R."/>
            <person name="Schleper C."/>
            <person name="Guy L."/>
            <person name="Ettema T.J."/>
        </authorList>
    </citation>
    <scope>NUCLEOTIDE SEQUENCE</scope>
</reference>
<sequence length="191" mass="22874">MVEITSKFDIEDFDNYVKNFEAQIELMKERDTKAEQLKNLIANHMPKKIDQDKYEKFFELPEIQIRISMYRAPDPTVVAHRYHYKIKFKKRSTAGQKKYEGIYPGLRVEANDALRLILKTDKELKKIINKIAEQGKTMRKLANQFKNETMPIKYLLEKDGKLIYIHVIPKVNKWEYPRIDAKIFHRKLKNK</sequence>
<evidence type="ECO:0000313" key="2">
    <source>
        <dbReference type="EMBL" id="KKN93749.1"/>
    </source>
</evidence>
<organism evidence="2">
    <name type="scientific">marine sediment metagenome</name>
    <dbReference type="NCBI Taxonomy" id="412755"/>
    <lineage>
        <taxon>unclassified sequences</taxon>
        <taxon>metagenomes</taxon>
        <taxon>ecological metagenomes</taxon>
    </lineage>
</organism>
<dbReference type="AlphaFoldDB" id="A0A0F9UQ27"/>
<feature type="coiled-coil region" evidence="1">
    <location>
        <begin position="10"/>
        <end position="37"/>
    </location>
</feature>
<proteinExistence type="predicted"/>
<evidence type="ECO:0000256" key="1">
    <source>
        <dbReference type="SAM" id="Coils"/>
    </source>
</evidence>
<protein>
    <submittedName>
        <fullName evidence="2">Uncharacterized protein</fullName>
    </submittedName>
</protein>